<sequence>MKKLSLVLSLFSMGFYFSQSTVLHNLNNNRLMSQAVNKIGVAELADKEFVGSPFLESQFLPSTIKGENGTYLLRYNIYNDEIILKDGDKYFKVPKDGIDYLYINGKYVIRLINGSYYVQSSSEKGNYTIVKKESVKFTEGKVSENAYGQNLPAKFTPLKPEYFLYNTENKVLTPAKAEDLKKALPSKESNLDTFFKKNKLKKPEDYNALLEVIVN</sequence>
<proteinExistence type="predicted"/>
<dbReference type="Proteomes" id="UP000198769">
    <property type="component" value="Unassembled WGS sequence"/>
</dbReference>
<accession>A0A1I4ZDG1</accession>
<gene>
    <name evidence="2" type="ORF">SAMN05421594_2913</name>
</gene>
<keyword evidence="1" id="KW-0732">Signal</keyword>
<protein>
    <submittedName>
        <fullName evidence="2">Uncharacterized protein</fullName>
    </submittedName>
</protein>
<dbReference type="AlphaFoldDB" id="A0A1I4ZDG1"/>
<evidence type="ECO:0000256" key="1">
    <source>
        <dbReference type="SAM" id="SignalP"/>
    </source>
</evidence>
<evidence type="ECO:0000313" key="2">
    <source>
        <dbReference type="EMBL" id="SFN48321.1"/>
    </source>
</evidence>
<evidence type="ECO:0000313" key="3">
    <source>
        <dbReference type="Proteomes" id="UP000198769"/>
    </source>
</evidence>
<feature type="signal peptide" evidence="1">
    <location>
        <begin position="1"/>
        <end position="18"/>
    </location>
</feature>
<keyword evidence="3" id="KW-1185">Reference proteome</keyword>
<dbReference type="EMBL" id="FOVD01000004">
    <property type="protein sequence ID" value="SFN48321.1"/>
    <property type="molecule type" value="Genomic_DNA"/>
</dbReference>
<name>A0A1I4ZDG1_CHROL</name>
<feature type="chain" id="PRO_5011756705" evidence="1">
    <location>
        <begin position="19"/>
        <end position="215"/>
    </location>
</feature>
<dbReference type="RefSeq" id="WP_139222050.1">
    <property type="nucleotide sequence ID" value="NZ_FOVD01000004.1"/>
</dbReference>
<organism evidence="2 3">
    <name type="scientific">Chryseobacterium oleae</name>
    <dbReference type="NCBI Taxonomy" id="491207"/>
    <lineage>
        <taxon>Bacteria</taxon>
        <taxon>Pseudomonadati</taxon>
        <taxon>Bacteroidota</taxon>
        <taxon>Flavobacteriia</taxon>
        <taxon>Flavobacteriales</taxon>
        <taxon>Weeksellaceae</taxon>
        <taxon>Chryseobacterium group</taxon>
        <taxon>Chryseobacterium</taxon>
    </lineage>
</organism>
<reference evidence="3" key="1">
    <citation type="submission" date="2016-10" db="EMBL/GenBank/DDBJ databases">
        <authorList>
            <person name="Varghese N."/>
            <person name="Submissions S."/>
        </authorList>
    </citation>
    <scope>NUCLEOTIDE SEQUENCE [LARGE SCALE GENOMIC DNA]</scope>
    <source>
        <strain evidence="3">DSM 25575</strain>
    </source>
</reference>
<dbReference type="OrthoDB" id="978006at2"/>